<feature type="compositionally biased region" description="Basic and acidic residues" evidence="1">
    <location>
        <begin position="146"/>
        <end position="156"/>
    </location>
</feature>
<name>A0A843V0P2_COLES</name>
<feature type="compositionally biased region" description="Basic residues" evidence="1">
    <location>
        <begin position="129"/>
        <end position="145"/>
    </location>
</feature>
<evidence type="ECO:0000313" key="3">
    <source>
        <dbReference type="Proteomes" id="UP000652761"/>
    </source>
</evidence>
<organism evidence="2 3">
    <name type="scientific">Colocasia esculenta</name>
    <name type="common">Wild taro</name>
    <name type="synonym">Arum esculentum</name>
    <dbReference type="NCBI Taxonomy" id="4460"/>
    <lineage>
        <taxon>Eukaryota</taxon>
        <taxon>Viridiplantae</taxon>
        <taxon>Streptophyta</taxon>
        <taxon>Embryophyta</taxon>
        <taxon>Tracheophyta</taxon>
        <taxon>Spermatophyta</taxon>
        <taxon>Magnoliopsida</taxon>
        <taxon>Liliopsida</taxon>
        <taxon>Araceae</taxon>
        <taxon>Aroideae</taxon>
        <taxon>Colocasieae</taxon>
        <taxon>Colocasia</taxon>
    </lineage>
</organism>
<keyword evidence="3" id="KW-1185">Reference proteome</keyword>
<gene>
    <name evidence="2" type="ORF">Taro_022018</name>
</gene>
<feature type="non-terminal residue" evidence="2">
    <location>
        <position position="346"/>
    </location>
</feature>
<accession>A0A843V0P2</accession>
<feature type="region of interest" description="Disordered" evidence="1">
    <location>
        <begin position="19"/>
        <end position="184"/>
    </location>
</feature>
<comment type="caution">
    <text evidence="2">The sequence shown here is derived from an EMBL/GenBank/DDBJ whole genome shotgun (WGS) entry which is preliminary data.</text>
</comment>
<dbReference type="EMBL" id="NMUH01001149">
    <property type="protein sequence ID" value="MQL89445.1"/>
    <property type="molecule type" value="Genomic_DNA"/>
</dbReference>
<protein>
    <submittedName>
        <fullName evidence="2">Uncharacterized protein</fullName>
    </submittedName>
</protein>
<sequence length="346" mass="37850">LPGEHFCKHHYLYLQQSKRGTRKVGGVKVRREKGKGNGATAARVRASEGKEEEEVRAGSGGVQKQRREKRRELRGILESAAEKEAKSGVRLGKRKRDVMKESSDEQSLKLDQMESSPELEDKVPEKVKKRERKGKKKFVVRKRPKRENAAMEKEVVPEEDAESSPVSQPPSDTRQTADFDAGKTEKDLKKRLLKGPDAIMCHQCQRNDKGRVVSPYSAMDNNYRIAPIRGYGHGKTVAAVAVKSLTSAIISNVAASSDDGSGCTGLPVWGCSSAGSLVLARDTCWSKLGSRGFPSSEKSSFLSPRKSETMLWTVPGSLVENLIEEAVEPSYSGHGANIVCGEVGSP</sequence>
<proteinExistence type="predicted"/>
<feature type="compositionally biased region" description="Basic and acidic residues" evidence="1">
    <location>
        <begin position="98"/>
        <end position="112"/>
    </location>
</feature>
<dbReference type="AlphaFoldDB" id="A0A843V0P2"/>
<dbReference type="Proteomes" id="UP000652761">
    <property type="component" value="Unassembled WGS sequence"/>
</dbReference>
<reference evidence="2" key="1">
    <citation type="submission" date="2017-07" db="EMBL/GenBank/DDBJ databases">
        <title>Taro Niue Genome Assembly and Annotation.</title>
        <authorList>
            <person name="Atibalentja N."/>
            <person name="Keating K."/>
            <person name="Fields C.J."/>
        </authorList>
    </citation>
    <scope>NUCLEOTIDE SEQUENCE</scope>
    <source>
        <strain evidence="2">Niue_2</strain>
        <tissue evidence="2">Leaf</tissue>
    </source>
</reference>
<feature type="compositionally biased region" description="Basic and acidic residues" evidence="1">
    <location>
        <begin position="45"/>
        <end position="56"/>
    </location>
</feature>
<feature type="compositionally biased region" description="Basic and acidic residues" evidence="1">
    <location>
        <begin position="175"/>
        <end position="184"/>
    </location>
</feature>
<evidence type="ECO:0000313" key="2">
    <source>
        <dbReference type="EMBL" id="MQL89445.1"/>
    </source>
</evidence>
<evidence type="ECO:0000256" key="1">
    <source>
        <dbReference type="SAM" id="MobiDB-lite"/>
    </source>
</evidence>
<feature type="compositionally biased region" description="Basic and acidic residues" evidence="1">
    <location>
        <begin position="70"/>
        <end position="87"/>
    </location>
</feature>
<feature type="compositionally biased region" description="Polar residues" evidence="1">
    <location>
        <begin position="164"/>
        <end position="174"/>
    </location>
</feature>
<feature type="compositionally biased region" description="Basic and acidic residues" evidence="1">
    <location>
        <begin position="119"/>
        <end position="128"/>
    </location>
</feature>